<evidence type="ECO:0000256" key="5">
    <source>
        <dbReference type="ARBA" id="ARBA00023170"/>
    </source>
</evidence>
<evidence type="ECO:0000313" key="9">
    <source>
        <dbReference type="EMBL" id="KAJ8027072.1"/>
    </source>
</evidence>
<keyword evidence="2" id="KW-0812">Transmembrane</keyword>
<dbReference type="Pfam" id="PF01094">
    <property type="entry name" value="ANF_receptor"/>
    <property type="match status" value="1"/>
</dbReference>
<keyword evidence="10" id="KW-1185">Reference proteome</keyword>
<dbReference type="InterPro" id="IPR000337">
    <property type="entry name" value="GPCR_3"/>
</dbReference>
<reference evidence="9" key="1">
    <citation type="submission" date="2021-10" db="EMBL/GenBank/DDBJ databases">
        <title>Tropical sea cucumber genome reveals ecological adaptation and Cuvierian tubules defense mechanism.</title>
        <authorList>
            <person name="Chen T."/>
        </authorList>
    </citation>
    <scope>NUCLEOTIDE SEQUENCE</scope>
    <source>
        <strain evidence="9">Nanhai2018</strain>
        <tissue evidence="9">Muscle</tissue>
    </source>
</reference>
<gene>
    <name evidence="9" type="ORF">HOLleu_32107</name>
</gene>
<dbReference type="GO" id="GO:0016020">
    <property type="term" value="C:membrane"/>
    <property type="evidence" value="ECO:0007669"/>
    <property type="project" value="UniProtKB-SubCell"/>
</dbReference>
<evidence type="ECO:0000256" key="6">
    <source>
        <dbReference type="ARBA" id="ARBA00023180"/>
    </source>
</evidence>
<feature type="domain" description="Receptor ligand binding region" evidence="8">
    <location>
        <begin position="65"/>
        <end position="192"/>
    </location>
</feature>
<comment type="caution">
    <text evidence="9">The sequence shown here is derived from an EMBL/GenBank/DDBJ whole genome shotgun (WGS) entry which is preliminary data.</text>
</comment>
<sequence>MKRVEDYQFIGLLFAALLLFLCNVEANLNYSSIGQLNIGGLFPLHFYDEPKRTCGSLREIGSLRRMEAMVYAINKINQNTSVLNNISLGYEIYDTCSYPAETLKQSLNFIPPYRKASSCECDNPGKNNSLSNEIIGVVGPQRSSSSVQSTILLSLYNIPQVSYLSTSDELSNDERYPYFLRTVPPDRFQVSTVL</sequence>
<comment type="subcellular location">
    <subcellularLocation>
        <location evidence="1">Membrane</location>
        <topology evidence="1">Multi-pass membrane protein</topology>
    </subcellularLocation>
</comment>
<organism evidence="9 10">
    <name type="scientific">Holothuria leucospilota</name>
    <name type="common">Black long sea cucumber</name>
    <name type="synonym">Mertensiothuria leucospilota</name>
    <dbReference type="NCBI Taxonomy" id="206669"/>
    <lineage>
        <taxon>Eukaryota</taxon>
        <taxon>Metazoa</taxon>
        <taxon>Echinodermata</taxon>
        <taxon>Eleutherozoa</taxon>
        <taxon>Echinozoa</taxon>
        <taxon>Holothuroidea</taxon>
        <taxon>Aspidochirotacea</taxon>
        <taxon>Aspidochirotida</taxon>
        <taxon>Holothuriidae</taxon>
        <taxon>Holothuria</taxon>
    </lineage>
</organism>
<keyword evidence="7" id="KW-0732">Signal</keyword>
<evidence type="ECO:0000256" key="3">
    <source>
        <dbReference type="ARBA" id="ARBA00022989"/>
    </source>
</evidence>
<dbReference type="InterPro" id="IPR050726">
    <property type="entry name" value="mGluR"/>
</dbReference>
<dbReference type="EMBL" id="JAIZAY010000016">
    <property type="protein sequence ID" value="KAJ8027072.1"/>
    <property type="molecule type" value="Genomic_DNA"/>
</dbReference>
<dbReference type="Proteomes" id="UP001152320">
    <property type="component" value="Chromosome 16"/>
</dbReference>
<keyword evidence="3" id="KW-1133">Transmembrane helix</keyword>
<name>A0A9Q0YTU9_HOLLE</name>
<evidence type="ECO:0000313" key="10">
    <source>
        <dbReference type="Proteomes" id="UP001152320"/>
    </source>
</evidence>
<protein>
    <submittedName>
        <fullName evidence="9">Metabotropic glutamate receptor 8</fullName>
    </submittedName>
</protein>
<dbReference type="InterPro" id="IPR028082">
    <property type="entry name" value="Peripla_BP_I"/>
</dbReference>
<keyword evidence="4" id="KW-0472">Membrane</keyword>
<keyword evidence="5 9" id="KW-0675">Receptor</keyword>
<dbReference type="Gene3D" id="3.40.50.2300">
    <property type="match status" value="1"/>
</dbReference>
<accession>A0A9Q0YTU9</accession>
<evidence type="ECO:0000256" key="1">
    <source>
        <dbReference type="ARBA" id="ARBA00004141"/>
    </source>
</evidence>
<dbReference type="InterPro" id="IPR001828">
    <property type="entry name" value="ANF_lig-bd_rcpt"/>
</dbReference>
<proteinExistence type="predicted"/>
<feature type="chain" id="PRO_5040433967" evidence="7">
    <location>
        <begin position="27"/>
        <end position="194"/>
    </location>
</feature>
<evidence type="ECO:0000256" key="2">
    <source>
        <dbReference type="ARBA" id="ARBA00022692"/>
    </source>
</evidence>
<evidence type="ECO:0000259" key="8">
    <source>
        <dbReference type="Pfam" id="PF01094"/>
    </source>
</evidence>
<dbReference type="PRINTS" id="PR00248">
    <property type="entry name" value="GPCRMGR"/>
</dbReference>
<dbReference type="GO" id="GO:0004930">
    <property type="term" value="F:G protein-coupled receptor activity"/>
    <property type="evidence" value="ECO:0007669"/>
    <property type="project" value="InterPro"/>
</dbReference>
<dbReference type="AlphaFoldDB" id="A0A9Q0YTU9"/>
<evidence type="ECO:0000256" key="4">
    <source>
        <dbReference type="ARBA" id="ARBA00023136"/>
    </source>
</evidence>
<feature type="signal peptide" evidence="7">
    <location>
        <begin position="1"/>
        <end position="26"/>
    </location>
</feature>
<dbReference type="PANTHER" id="PTHR24060">
    <property type="entry name" value="METABOTROPIC GLUTAMATE RECEPTOR"/>
    <property type="match status" value="1"/>
</dbReference>
<evidence type="ECO:0000256" key="7">
    <source>
        <dbReference type="SAM" id="SignalP"/>
    </source>
</evidence>
<dbReference type="OrthoDB" id="425344at2759"/>
<keyword evidence="6" id="KW-0325">Glycoprotein</keyword>
<dbReference type="SUPFAM" id="SSF53822">
    <property type="entry name" value="Periplasmic binding protein-like I"/>
    <property type="match status" value="1"/>
</dbReference>